<keyword evidence="2" id="KW-1185">Reference proteome</keyword>
<dbReference type="KEGG" id="cmic:caldi_21030"/>
<organism evidence="1 2">
    <name type="scientific">Caldinitratiruptor microaerophilus</name>
    <dbReference type="NCBI Taxonomy" id="671077"/>
    <lineage>
        <taxon>Bacteria</taxon>
        <taxon>Bacillati</taxon>
        <taxon>Bacillota</taxon>
        <taxon>Clostridia</taxon>
        <taxon>Eubacteriales</taxon>
        <taxon>Symbiobacteriaceae</taxon>
        <taxon>Caldinitratiruptor</taxon>
    </lineage>
</organism>
<evidence type="ECO:0000313" key="2">
    <source>
        <dbReference type="Proteomes" id="UP001163687"/>
    </source>
</evidence>
<protein>
    <submittedName>
        <fullName evidence="1">Uncharacterized protein</fullName>
    </submittedName>
</protein>
<name>A0AA35CMB5_9FIRM</name>
<dbReference type="AlphaFoldDB" id="A0AA35CMB5"/>
<dbReference type="RefSeq" id="WP_264841694.1">
    <property type="nucleotide sequence ID" value="NZ_AP025628.1"/>
</dbReference>
<sequence>MESTHRRVEEWSIRYHQLVAEKLKAQPERVLAKARANLARLRRQHPNSEPYMARWQALLEGPLDELLNVMVSPGEDARALRQCTPFAGVVPPRERSAAFREFAREWRRSRAAR</sequence>
<evidence type="ECO:0000313" key="1">
    <source>
        <dbReference type="EMBL" id="BDG61013.1"/>
    </source>
</evidence>
<proteinExistence type="predicted"/>
<reference evidence="1" key="1">
    <citation type="submission" date="2022-03" db="EMBL/GenBank/DDBJ databases">
        <title>Complete genome sequence of Caldinitratiruptor microaerophilus.</title>
        <authorList>
            <person name="Mukaiyama R."/>
            <person name="Nishiyama T."/>
            <person name="Ueda K."/>
        </authorList>
    </citation>
    <scope>NUCLEOTIDE SEQUENCE</scope>
    <source>
        <strain evidence="1">JCM 16183</strain>
    </source>
</reference>
<dbReference type="Proteomes" id="UP001163687">
    <property type="component" value="Chromosome"/>
</dbReference>
<dbReference type="EMBL" id="AP025628">
    <property type="protein sequence ID" value="BDG61013.1"/>
    <property type="molecule type" value="Genomic_DNA"/>
</dbReference>
<gene>
    <name evidence="1" type="ORF">caldi_21030</name>
</gene>
<accession>A0AA35CMB5</accession>